<gene>
    <name evidence="2" type="ORF">CEXT_219921</name>
</gene>
<feature type="region of interest" description="Disordered" evidence="1">
    <location>
        <begin position="33"/>
        <end position="55"/>
    </location>
</feature>
<protein>
    <recommendedName>
        <fullName evidence="4">Ycf15</fullName>
    </recommendedName>
</protein>
<evidence type="ECO:0008006" key="4">
    <source>
        <dbReference type="Google" id="ProtNLM"/>
    </source>
</evidence>
<dbReference type="Proteomes" id="UP001054945">
    <property type="component" value="Unassembled WGS sequence"/>
</dbReference>
<feature type="compositionally biased region" description="Basic and acidic residues" evidence="1">
    <location>
        <begin position="40"/>
        <end position="50"/>
    </location>
</feature>
<evidence type="ECO:0000313" key="3">
    <source>
        <dbReference type="Proteomes" id="UP001054945"/>
    </source>
</evidence>
<name>A0AAV4NVS1_CAEEX</name>
<dbReference type="EMBL" id="BPLR01021328">
    <property type="protein sequence ID" value="GIX88519.1"/>
    <property type="molecule type" value="Genomic_DNA"/>
</dbReference>
<keyword evidence="3" id="KW-1185">Reference proteome</keyword>
<evidence type="ECO:0000256" key="1">
    <source>
        <dbReference type="SAM" id="MobiDB-lite"/>
    </source>
</evidence>
<accession>A0AAV4NVS1</accession>
<sequence>MIAHSSRTQLLMTEMKAIEDVWALKIFRPSSRKPKRHFSFQKESRKDEKGYTLSNNLECPGHNQITLA</sequence>
<proteinExistence type="predicted"/>
<dbReference type="AlphaFoldDB" id="A0AAV4NVS1"/>
<organism evidence="2 3">
    <name type="scientific">Caerostris extrusa</name>
    <name type="common">Bark spider</name>
    <name type="synonym">Caerostris bankana</name>
    <dbReference type="NCBI Taxonomy" id="172846"/>
    <lineage>
        <taxon>Eukaryota</taxon>
        <taxon>Metazoa</taxon>
        <taxon>Ecdysozoa</taxon>
        <taxon>Arthropoda</taxon>
        <taxon>Chelicerata</taxon>
        <taxon>Arachnida</taxon>
        <taxon>Araneae</taxon>
        <taxon>Araneomorphae</taxon>
        <taxon>Entelegynae</taxon>
        <taxon>Araneoidea</taxon>
        <taxon>Araneidae</taxon>
        <taxon>Caerostris</taxon>
    </lineage>
</organism>
<comment type="caution">
    <text evidence="2">The sequence shown here is derived from an EMBL/GenBank/DDBJ whole genome shotgun (WGS) entry which is preliminary data.</text>
</comment>
<evidence type="ECO:0000313" key="2">
    <source>
        <dbReference type="EMBL" id="GIX88519.1"/>
    </source>
</evidence>
<reference evidence="2 3" key="1">
    <citation type="submission" date="2021-06" db="EMBL/GenBank/DDBJ databases">
        <title>Caerostris extrusa draft genome.</title>
        <authorList>
            <person name="Kono N."/>
            <person name="Arakawa K."/>
        </authorList>
    </citation>
    <scope>NUCLEOTIDE SEQUENCE [LARGE SCALE GENOMIC DNA]</scope>
</reference>